<dbReference type="GeneID" id="19149624"/>
<dbReference type="GO" id="GO:0005739">
    <property type="term" value="C:mitochondrion"/>
    <property type="evidence" value="ECO:0007669"/>
    <property type="project" value="UniProtKB-ARBA"/>
</dbReference>
<dbReference type="eggNOG" id="ENOG502SFWP">
    <property type="taxonomic scope" value="Eukaryota"/>
</dbReference>
<feature type="domain" description="Homing endonuclease LAGLIDADG" evidence="2">
    <location>
        <begin position="11"/>
        <end position="65"/>
    </location>
</feature>
<proteinExistence type="predicted"/>
<dbReference type="RefSeq" id="XP_007718548.1">
    <property type="nucleotide sequence ID" value="XM_007720358.1"/>
</dbReference>
<dbReference type="InterPro" id="IPR004860">
    <property type="entry name" value="LAGLIDADG_dom"/>
</dbReference>
<dbReference type="HOGENOM" id="CLU_057749_0_0_1"/>
<dbReference type="PANTHER" id="PTHR36181">
    <property type="entry name" value="INTRON-ENCODED ENDONUCLEASE AI3-RELATED"/>
    <property type="match status" value="1"/>
</dbReference>
<gene>
    <name evidence="3" type="ORF">COCCADRAFT_42033</name>
</gene>
<dbReference type="STRING" id="930089.W6XPF1"/>
<sequence>MLLAITFLVLEYFGGIGLVSQPNNNSTVEFRVHSIKDITNIIIPHFDNYPLLTKKYSDSMLFKNVINLMLEKQHTNLEGIQKIINTRASMNGGLSDQLKKAFPETIPVIRKNFFKCGYVVRYEKRSIAEFVVTRIDDIINHVIPFFEEYSIAGSKYSNYCTFKIAAFMGKNKEHLKEDGNDSLYGKNGLYEEMK</sequence>
<reference evidence="3 4" key="1">
    <citation type="journal article" date="2013" name="PLoS Genet.">
        <title>Comparative genome structure, secondary metabolite, and effector coding capacity across Cochliobolus pathogens.</title>
        <authorList>
            <person name="Condon B.J."/>
            <person name="Leng Y."/>
            <person name="Wu D."/>
            <person name="Bushley K.E."/>
            <person name="Ohm R.A."/>
            <person name="Otillar R."/>
            <person name="Martin J."/>
            <person name="Schackwitz W."/>
            <person name="Grimwood J."/>
            <person name="MohdZainudin N."/>
            <person name="Xue C."/>
            <person name="Wang R."/>
            <person name="Manning V.A."/>
            <person name="Dhillon B."/>
            <person name="Tu Z.J."/>
            <person name="Steffenson B.J."/>
            <person name="Salamov A."/>
            <person name="Sun H."/>
            <person name="Lowry S."/>
            <person name="LaButti K."/>
            <person name="Han J."/>
            <person name="Copeland A."/>
            <person name="Lindquist E."/>
            <person name="Barry K."/>
            <person name="Schmutz J."/>
            <person name="Baker S.E."/>
            <person name="Ciuffetti L.M."/>
            <person name="Grigoriev I.V."/>
            <person name="Zhong S."/>
            <person name="Turgeon B.G."/>
        </authorList>
    </citation>
    <scope>NUCLEOTIDE SEQUENCE [LARGE SCALE GENOMIC DNA]</scope>
    <source>
        <strain evidence="3 4">26-R-13</strain>
    </source>
</reference>
<evidence type="ECO:0000256" key="1">
    <source>
        <dbReference type="SAM" id="SignalP"/>
    </source>
</evidence>
<name>W6XPF1_COCC2</name>
<dbReference type="InterPro" id="IPR027434">
    <property type="entry name" value="Homing_endonucl"/>
</dbReference>
<dbReference type="PANTHER" id="PTHR36181:SF3">
    <property type="entry name" value="INTRON-ENCODED DNA ENDONUCLEASE AI5 BETA"/>
    <property type="match status" value="1"/>
</dbReference>
<dbReference type="Proteomes" id="UP000053841">
    <property type="component" value="Unassembled WGS sequence"/>
</dbReference>
<feature type="signal peptide" evidence="1">
    <location>
        <begin position="1"/>
        <end position="17"/>
    </location>
</feature>
<dbReference type="InterPro" id="IPR051289">
    <property type="entry name" value="LAGLIDADG_Endonuclease"/>
</dbReference>
<feature type="chain" id="PRO_5004885650" description="Homing endonuclease LAGLIDADG domain-containing protein" evidence="1">
    <location>
        <begin position="18"/>
        <end position="194"/>
    </location>
</feature>
<dbReference type="OrthoDB" id="5412286at2759"/>
<evidence type="ECO:0000313" key="3">
    <source>
        <dbReference type="EMBL" id="EUC27145.1"/>
    </source>
</evidence>
<dbReference type="Pfam" id="PF00961">
    <property type="entry name" value="LAGLIDADG_1"/>
    <property type="match status" value="2"/>
</dbReference>
<protein>
    <recommendedName>
        <fullName evidence="2">Homing endonuclease LAGLIDADG domain-containing protein</fullName>
    </recommendedName>
</protein>
<feature type="domain" description="Homing endonuclease LAGLIDADG" evidence="2">
    <location>
        <begin position="111"/>
        <end position="165"/>
    </location>
</feature>
<keyword evidence="4" id="KW-1185">Reference proteome</keyword>
<dbReference type="EMBL" id="KI964993">
    <property type="protein sequence ID" value="EUC27145.1"/>
    <property type="molecule type" value="Genomic_DNA"/>
</dbReference>
<evidence type="ECO:0000259" key="2">
    <source>
        <dbReference type="Pfam" id="PF00961"/>
    </source>
</evidence>
<dbReference type="KEGG" id="bze:COCCADRAFT_42033"/>
<keyword evidence="1" id="KW-0732">Signal</keyword>
<dbReference type="GO" id="GO:0004519">
    <property type="term" value="F:endonuclease activity"/>
    <property type="evidence" value="ECO:0007669"/>
    <property type="project" value="InterPro"/>
</dbReference>
<dbReference type="SUPFAM" id="SSF55608">
    <property type="entry name" value="Homing endonucleases"/>
    <property type="match status" value="2"/>
</dbReference>
<accession>W6XPF1</accession>
<dbReference type="AlphaFoldDB" id="W6XPF1"/>
<dbReference type="Gene3D" id="3.10.28.10">
    <property type="entry name" value="Homing endonucleases"/>
    <property type="match status" value="2"/>
</dbReference>
<organism evidence="3 4">
    <name type="scientific">Cochliobolus carbonum (strain 26-R-13)</name>
    <name type="common">Maize leaf spot fungus</name>
    <name type="synonym">Bipolaris zeicola</name>
    <dbReference type="NCBI Taxonomy" id="930089"/>
    <lineage>
        <taxon>Eukaryota</taxon>
        <taxon>Fungi</taxon>
        <taxon>Dikarya</taxon>
        <taxon>Ascomycota</taxon>
        <taxon>Pezizomycotina</taxon>
        <taxon>Dothideomycetes</taxon>
        <taxon>Pleosporomycetidae</taxon>
        <taxon>Pleosporales</taxon>
        <taxon>Pleosporineae</taxon>
        <taxon>Pleosporaceae</taxon>
        <taxon>Bipolaris</taxon>
    </lineage>
</organism>
<evidence type="ECO:0000313" key="4">
    <source>
        <dbReference type="Proteomes" id="UP000053841"/>
    </source>
</evidence>